<accession>A0A8H4VTL2</accession>
<sequence>MMSTHFVCLTVGINLYPDHKGLPILATAVTDANNVDNYLQTELNIPKENILSLRDQTATRKGIFDGLEWLVNQVEARAGNVYVIIFFTGHAVWDGMASGNSMLCPSDFGKEVMIEGDCTKTIDGISDSILSEWLRKFGAVGVLKTHLPLCIDCDFGLLLSLTTGLTVRPRIRQVFAEASLSRRSQRSYENPEEGGLFVNRFLSVLRQENFKTFTDVSLMHRLSVPTEPEFPQTPHCISNRIYGTLFIGRGDEGDTSFVVTAMEEGQCWIVRAGSAAGIRACSVWSMHRTNLADSQENPEFGRLTVIQVDLFSSTVNLIPPLPSAISFTANSILYSKLVRNTDSSEPISVYSSDKAWLELVIPPAVQTELSIRIVDDIEESDLALWVDQGKVRFQRRKKLQTSYREPVMRGSVNAENVSAIRNVVKASIFFDYHLKRNSQREFKGVRMELKEVDEEELEEGNLCPKENVLSDEWSATVHDCEQKRFVVTLHNETNIPFYPYLFYFDPDKLTITSLYSPPVGGGKDGFTSLVDVPLTPKKQLNIGNINADDGLLAFDVAKGEDAEVGYL</sequence>
<dbReference type="GO" id="GO:0004197">
    <property type="term" value="F:cysteine-type endopeptidase activity"/>
    <property type="evidence" value="ECO:0007669"/>
    <property type="project" value="InterPro"/>
</dbReference>
<keyword evidence="3" id="KW-1185">Reference proteome</keyword>
<gene>
    <name evidence="2" type="ORF">D9613_009133</name>
</gene>
<evidence type="ECO:0000313" key="3">
    <source>
        <dbReference type="Proteomes" id="UP000521872"/>
    </source>
</evidence>
<evidence type="ECO:0000259" key="1">
    <source>
        <dbReference type="Pfam" id="PF00656"/>
    </source>
</evidence>
<dbReference type="EMBL" id="JAACJL010000002">
    <property type="protein sequence ID" value="KAF4622048.1"/>
    <property type="molecule type" value="Genomic_DNA"/>
</dbReference>
<dbReference type="AlphaFoldDB" id="A0A8H4VTL2"/>
<comment type="caution">
    <text evidence="2">The sequence shown here is derived from an EMBL/GenBank/DDBJ whole genome shotgun (WGS) entry which is preliminary data.</text>
</comment>
<dbReference type="GO" id="GO:0006508">
    <property type="term" value="P:proteolysis"/>
    <property type="evidence" value="ECO:0007669"/>
    <property type="project" value="InterPro"/>
</dbReference>
<dbReference type="Gene3D" id="3.40.50.1460">
    <property type="match status" value="1"/>
</dbReference>
<dbReference type="Proteomes" id="UP000521872">
    <property type="component" value="Unassembled WGS sequence"/>
</dbReference>
<organism evidence="2 3">
    <name type="scientific">Agrocybe pediades</name>
    <dbReference type="NCBI Taxonomy" id="84607"/>
    <lineage>
        <taxon>Eukaryota</taxon>
        <taxon>Fungi</taxon>
        <taxon>Dikarya</taxon>
        <taxon>Basidiomycota</taxon>
        <taxon>Agaricomycotina</taxon>
        <taxon>Agaricomycetes</taxon>
        <taxon>Agaricomycetidae</taxon>
        <taxon>Agaricales</taxon>
        <taxon>Agaricineae</taxon>
        <taxon>Strophariaceae</taxon>
        <taxon>Agrocybe</taxon>
    </lineage>
</organism>
<dbReference type="Pfam" id="PF00656">
    <property type="entry name" value="Peptidase_C14"/>
    <property type="match status" value="1"/>
</dbReference>
<feature type="domain" description="Peptidase C14 caspase" evidence="1">
    <location>
        <begin position="7"/>
        <end position="239"/>
    </location>
</feature>
<dbReference type="InterPro" id="IPR011600">
    <property type="entry name" value="Pept_C14_caspase"/>
</dbReference>
<proteinExistence type="predicted"/>
<protein>
    <recommendedName>
        <fullName evidence="1">Peptidase C14 caspase domain-containing protein</fullName>
    </recommendedName>
</protein>
<evidence type="ECO:0000313" key="2">
    <source>
        <dbReference type="EMBL" id="KAF4622048.1"/>
    </source>
</evidence>
<name>A0A8H4VTL2_9AGAR</name>
<reference evidence="2 3" key="1">
    <citation type="submission" date="2019-12" db="EMBL/GenBank/DDBJ databases">
        <authorList>
            <person name="Floudas D."/>
            <person name="Bentzer J."/>
            <person name="Ahren D."/>
            <person name="Johansson T."/>
            <person name="Persson P."/>
            <person name="Tunlid A."/>
        </authorList>
    </citation>
    <scope>NUCLEOTIDE SEQUENCE [LARGE SCALE GENOMIC DNA]</scope>
    <source>
        <strain evidence="2 3">CBS 102.39</strain>
    </source>
</reference>